<comment type="caution">
    <text evidence="3">The sequence shown here is derived from an EMBL/GenBank/DDBJ whole genome shotgun (WGS) entry which is preliminary data.</text>
</comment>
<sequence length="486" mass="54502">MLNNITIIGLGAGDLNQLPLGIYKKLTSAEKLFVRTAEHPVLAELSAEGVTYESFDHVYEAHDRFEDVYLAITEKLVQLAANEPVIYAVPGHPLVAEQTVQHLLALGKKGKITVTIEGGQSFLDPLFTAAGFDPVDGFQLLDGTALQSESIKPEQHVIIGQVYDGFTASDVKLELMNKYPDDHIVKVITAAGSSAEDIREVALYELDHGMTLSNLTSVYVPPLEKEADFYGEFSKLKEIISTLRSPVGCPWDREQTHESLKRYLIEETYEFLEAVDRGDVDEMIDELGDVLLQVMLHAQIGEDDGYFNIKDVIAGISEKMVRRHPHVFADAEAETAEDVTERWQQIKEEEKGRPVSSLLENAGIGLPALIQAYEIQKKAAKAGFDWDDHSDAWDKFEEEWQEFQEEVANGNRKASLQEFGDVLFALVNVSRFHGIFPEEALTMANQKFISRFQFVEDRVNESGKPFKAFSLGELDEFWKQAKNQGL</sequence>
<dbReference type="Proteomes" id="UP000297776">
    <property type="component" value="Unassembled WGS sequence"/>
</dbReference>
<evidence type="ECO:0000313" key="3">
    <source>
        <dbReference type="EMBL" id="TFD98349.1"/>
    </source>
</evidence>
<evidence type="ECO:0000259" key="2">
    <source>
        <dbReference type="Pfam" id="PF03819"/>
    </source>
</evidence>
<dbReference type="GO" id="GO:0046061">
    <property type="term" value="P:dATP catabolic process"/>
    <property type="evidence" value="ECO:0007669"/>
    <property type="project" value="TreeGrafter"/>
</dbReference>
<dbReference type="FunFam" id="1.10.287.1080:FF:000001">
    <property type="entry name" value="Nucleoside triphosphate pyrophosphohydrolase"/>
    <property type="match status" value="1"/>
</dbReference>
<dbReference type="NCBIfam" id="NF007113">
    <property type="entry name" value="PRK09562.1"/>
    <property type="match status" value="1"/>
</dbReference>
<dbReference type="InterPro" id="IPR035996">
    <property type="entry name" value="4pyrrol_Methylase_sf"/>
</dbReference>
<dbReference type="SUPFAM" id="SSF101386">
    <property type="entry name" value="all-alpha NTP pyrophosphatases"/>
    <property type="match status" value="2"/>
</dbReference>
<feature type="domain" description="NTP pyrophosphohydrolase MazG-like" evidence="2">
    <location>
        <begin position="397"/>
        <end position="451"/>
    </location>
</feature>
<dbReference type="FunFam" id="1.10.287.1080:FF:000003">
    <property type="entry name" value="Nucleoside triphosphate pyrophosphohydrolase"/>
    <property type="match status" value="1"/>
</dbReference>
<organism evidence="3 4">
    <name type="scientific">Jeotgalibacillus salarius</name>
    <dbReference type="NCBI Taxonomy" id="546023"/>
    <lineage>
        <taxon>Bacteria</taxon>
        <taxon>Bacillati</taxon>
        <taxon>Bacillota</taxon>
        <taxon>Bacilli</taxon>
        <taxon>Bacillales</taxon>
        <taxon>Caryophanaceae</taxon>
        <taxon>Jeotgalibacillus</taxon>
    </lineage>
</organism>
<dbReference type="Pfam" id="PF03819">
    <property type="entry name" value="MazG"/>
    <property type="match status" value="2"/>
</dbReference>
<evidence type="ECO:0000259" key="1">
    <source>
        <dbReference type="Pfam" id="PF00590"/>
    </source>
</evidence>
<dbReference type="SUPFAM" id="SSF53790">
    <property type="entry name" value="Tetrapyrrole methylase"/>
    <property type="match status" value="1"/>
</dbReference>
<dbReference type="EC" id="3.6.1.9" evidence="3"/>
<protein>
    <submittedName>
        <fullName evidence="3">Nucleoside triphosphate pyrophosphohydrolase</fullName>
        <ecNumber evidence="3">3.6.1.9</ecNumber>
    </submittedName>
</protein>
<dbReference type="Pfam" id="PF00590">
    <property type="entry name" value="TP_methylase"/>
    <property type="match status" value="1"/>
</dbReference>
<dbReference type="GO" id="GO:0046047">
    <property type="term" value="P:TTP catabolic process"/>
    <property type="evidence" value="ECO:0007669"/>
    <property type="project" value="TreeGrafter"/>
</dbReference>
<reference evidence="3 4" key="1">
    <citation type="submission" date="2019-03" db="EMBL/GenBank/DDBJ databases">
        <authorList>
            <person name="Yang Y."/>
        </authorList>
    </citation>
    <scope>NUCLEOTIDE SEQUENCE [LARGE SCALE GENOMIC DNA]</scope>
    <source>
        <strain evidence="3 4">ASL-1</strain>
    </source>
</reference>
<dbReference type="InterPro" id="IPR011551">
    <property type="entry name" value="NTP_PyrPHydrolase_MazG"/>
</dbReference>
<dbReference type="NCBIfam" id="TIGR00444">
    <property type="entry name" value="mazG"/>
    <property type="match status" value="1"/>
</dbReference>
<dbReference type="FunFam" id="3.40.1010.10:FF:000008">
    <property type="entry name" value="Similar to nucleoside triphosphate pyrophosphohydrolase, MazG"/>
    <property type="match status" value="1"/>
</dbReference>
<feature type="domain" description="NTP pyrophosphohydrolase MazG-like" evidence="2">
    <location>
        <begin position="255"/>
        <end position="328"/>
    </location>
</feature>
<dbReference type="PIRSF" id="PIRSF002845">
    <property type="entry name" value="Ttrprl_mtas_MazG"/>
    <property type="match status" value="1"/>
</dbReference>
<dbReference type="InterPro" id="IPR014777">
    <property type="entry name" value="4pyrrole_Mease_sub1"/>
</dbReference>
<evidence type="ECO:0000313" key="4">
    <source>
        <dbReference type="Proteomes" id="UP000297776"/>
    </source>
</evidence>
<feature type="domain" description="Tetrapyrrole methylase" evidence="1">
    <location>
        <begin position="5"/>
        <end position="206"/>
    </location>
</feature>
<dbReference type="CDD" id="cd11528">
    <property type="entry name" value="NTP-PPase_MazG_Nterm"/>
    <property type="match status" value="1"/>
</dbReference>
<dbReference type="InterPro" id="IPR004518">
    <property type="entry name" value="MazG-like_dom"/>
</dbReference>
<dbReference type="InterPro" id="IPR048011">
    <property type="entry name" value="NTP-PPase_MazG-like_C"/>
</dbReference>
<keyword evidence="4" id="KW-1185">Reference proteome</keyword>
<dbReference type="AlphaFoldDB" id="A0A4Y8L6S2"/>
<dbReference type="PANTHER" id="PTHR30522:SF0">
    <property type="entry name" value="NUCLEOSIDE TRIPHOSPHATE PYROPHOSPHOHYDROLASE"/>
    <property type="match status" value="1"/>
</dbReference>
<dbReference type="GO" id="GO:0006950">
    <property type="term" value="P:response to stress"/>
    <property type="evidence" value="ECO:0007669"/>
    <property type="project" value="UniProtKB-ARBA"/>
</dbReference>
<dbReference type="RefSeq" id="WP_134382875.1">
    <property type="nucleotide sequence ID" value="NZ_SORX01000013.1"/>
</dbReference>
<dbReference type="PANTHER" id="PTHR30522">
    <property type="entry name" value="NUCLEOSIDE TRIPHOSPHATE PYROPHOSPHOHYDROLASE"/>
    <property type="match status" value="1"/>
</dbReference>
<dbReference type="OrthoDB" id="9808939at2"/>
<keyword evidence="3" id="KW-0378">Hydrolase</keyword>
<dbReference type="InterPro" id="IPR035013">
    <property type="entry name" value="YabN_N"/>
</dbReference>
<dbReference type="GO" id="GO:0047429">
    <property type="term" value="F:nucleoside triphosphate diphosphatase activity"/>
    <property type="evidence" value="ECO:0007669"/>
    <property type="project" value="UniProtKB-EC"/>
</dbReference>
<dbReference type="Gene3D" id="1.10.287.1080">
    <property type="entry name" value="MazG-like"/>
    <property type="match status" value="2"/>
</dbReference>
<dbReference type="InterPro" id="IPR024180">
    <property type="entry name" value="Tetrapyrrole_Mease/MazG_pred"/>
</dbReference>
<dbReference type="GO" id="GO:0008168">
    <property type="term" value="F:methyltransferase activity"/>
    <property type="evidence" value="ECO:0007669"/>
    <property type="project" value="InterPro"/>
</dbReference>
<dbReference type="InterPro" id="IPR048015">
    <property type="entry name" value="NTP-PPase_MazG-like_N"/>
</dbReference>
<accession>A0A4Y8L6S2</accession>
<dbReference type="GO" id="GO:0006203">
    <property type="term" value="P:dGTP catabolic process"/>
    <property type="evidence" value="ECO:0007669"/>
    <property type="project" value="TreeGrafter"/>
</dbReference>
<dbReference type="Gene3D" id="3.40.1010.10">
    <property type="entry name" value="Cobalt-precorrin-4 Transmethylase, Domain 1"/>
    <property type="match status" value="1"/>
</dbReference>
<dbReference type="InterPro" id="IPR000878">
    <property type="entry name" value="4pyrrol_Mease"/>
</dbReference>
<gene>
    <name evidence="3" type="primary">mazG</name>
    <name evidence="3" type="ORF">E2626_15690</name>
</gene>
<dbReference type="CDD" id="cd11529">
    <property type="entry name" value="NTP-PPase_MazG_Cterm"/>
    <property type="match status" value="1"/>
</dbReference>
<proteinExistence type="predicted"/>
<dbReference type="CDD" id="cd11723">
    <property type="entry name" value="YabN_N_like"/>
    <property type="match status" value="1"/>
</dbReference>
<name>A0A4Y8L6S2_9BACL</name>
<dbReference type="GO" id="GO:0046076">
    <property type="term" value="P:dTTP catabolic process"/>
    <property type="evidence" value="ECO:0007669"/>
    <property type="project" value="TreeGrafter"/>
</dbReference>
<dbReference type="GO" id="GO:0046052">
    <property type="term" value="P:UTP catabolic process"/>
    <property type="evidence" value="ECO:0007669"/>
    <property type="project" value="TreeGrafter"/>
</dbReference>
<dbReference type="GO" id="GO:0046081">
    <property type="term" value="P:dUTP catabolic process"/>
    <property type="evidence" value="ECO:0007669"/>
    <property type="project" value="TreeGrafter"/>
</dbReference>
<dbReference type="EMBL" id="SORX01000013">
    <property type="protein sequence ID" value="TFD98349.1"/>
    <property type="molecule type" value="Genomic_DNA"/>
</dbReference>